<evidence type="ECO:0000256" key="2">
    <source>
        <dbReference type="SAM" id="Phobius"/>
    </source>
</evidence>
<proteinExistence type="predicted"/>
<accession>A0ABP9I2C2</accession>
<dbReference type="Proteomes" id="UP001500466">
    <property type="component" value="Unassembled WGS sequence"/>
</dbReference>
<dbReference type="InterPro" id="IPR050400">
    <property type="entry name" value="Bact_Cytoskel_RodZ"/>
</dbReference>
<keyword evidence="5" id="KW-1185">Reference proteome</keyword>
<dbReference type="PANTHER" id="PTHR34475">
    <property type="match status" value="1"/>
</dbReference>
<reference evidence="5" key="1">
    <citation type="journal article" date="2019" name="Int. J. Syst. Evol. Microbiol.">
        <title>The Global Catalogue of Microorganisms (GCM) 10K type strain sequencing project: providing services to taxonomists for standard genome sequencing and annotation.</title>
        <authorList>
            <consortium name="The Broad Institute Genomics Platform"/>
            <consortium name="The Broad Institute Genome Sequencing Center for Infectious Disease"/>
            <person name="Wu L."/>
            <person name="Ma J."/>
        </authorList>
    </citation>
    <scope>NUCLEOTIDE SEQUENCE [LARGE SCALE GENOMIC DNA]</scope>
    <source>
        <strain evidence="5">JCM 17986</strain>
    </source>
</reference>
<feature type="region of interest" description="Disordered" evidence="1">
    <location>
        <begin position="129"/>
        <end position="160"/>
    </location>
</feature>
<feature type="domain" description="Cytoskeleton protein RodZ-like C-terminal" evidence="3">
    <location>
        <begin position="174"/>
        <end position="241"/>
    </location>
</feature>
<feature type="compositionally biased region" description="Low complexity" evidence="1">
    <location>
        <begin position="133"/>
        <end position="160"/>
    </location>
</feature>
<keyword evidence="2" id="KW-1133">Transmembrane helix</keyword>
<dbReference type="Gene3D" id="1.10.260.40">
    <property type="entry name" value="lambda repressor-like DNA-binding domains"/>
    <property type="match status" value="1"/>
</dbReference>
<dbReference type="InterPro" id="IPR010982">
    <property type="entry name" value="Lambda_DNA-bd_dom_sf"/>
</dbReference>
<keyword evidence="2" id="KW-0812">Transmembrane</keyword>
<evidence type="ECO:0000313" key="4">
    <source>
        <dbReference type="EMBL" id="GAA4985633.1"/>
    </source>
</evidence>
<dbReference type="Pfam" id="PF13464">
    <property type="entry name" value="RodZ_C"/>
    <property type="match status" value="1"/>
</dbReference>
<dbReference type="EMBL" id="BAABHS010000030">
    <property type="protein sequence ID" value="GAA4985633.1"/>
    <property type="molecule type" value="Genomic_DNA"/>
</dbReference>
<dbReference type="Pfam" id="PF13413">
    <property type="entry name" value="HTH_25"/>
    <property type="match status" value="1"/>
</dbReference>
<sequence length="251" mass="26387">MSIGQTLAHARTKAGLTVDQVSEATRIRQPIVEGIEHDDFAGCGGDFYARGHIRTIARAVGIDPEPLVAEFDQAHGVTPAPSPTAIFEPERIKPERRLTPNWTAAMAAAVVVVLSFVVFHLVDGKGDDDKPVAAPSPTGPAQPTAPQAAPVPAAPPSSVVAQAPPQVKVRLDAVNGKSWVRATDTTGKQVYFEGNLEKGASKEFVDPTELKLVIGNADGVRLNVNGKDLGPASTKNSVVRLSFKPGDPQQG</sequence>
<dbReference type="SUPFAM" id="SSF47413">
    <property type="entry name" value="lambda repressor-like DNA-binding domains"/>
    <property type="match status" value="1"/>
</dbReference>
<comment type="caution">
    <text evidence="4">The sequence shown here is derived from an EMBL/GenBank/DDBJ whole genome shotgun (WGS) entry which is preliminary data.</text>
</comment>
<keyword evidence="2" id="KW-0472">Membrane</keyword>
<name>A0ABP9I2C2_9ACTN</name>
<organism evidence="4 5">
    <name type="scientific">Yinghuangia aomiensis</name>
    <dbReference type="NCBI Taxonomy" id="676205"/>
    <lineage>
        <taxon>Bacteria</taxon>
        <taxon>Bacillati</taxon>
        <taxon>Actinomycetota</taxon>
        <taxon>Actinomycetes</taxon>
        <taxon>Kitasatosporales</taxon>
        <taxon>Streptomycetaceae</taxon>
        <taxon>Yinghuangia</taxon>
    </lineage>
</organism>
<dbReference type="RefSeq" id="WP_345679348.1">
    <property type="nucleotide sequence ID" value="NZ_BAABHS010000030.1"/>
</dbReference>
<protein>
    <submittedName>
        <fullName evidence="4">Helix-turn-helix domain-containing protein</fullName>
    </submittedName>
</protein>
<evidence type="ECO:0000259" key="3">
    <source>
        <dbReference type="Pfam" id="PF13464"/>
    </source>
</evidence>
<gene>
    <name evidence="4" type="ORF">GCM10023205_65060</name>
</gene>
<feature type="transmembrane region" description="Helical" evidence="2">
    <location>
        <begin position="101"/>
        <end position="122"/>
    </location>
</feature>
<evidence type="ECO:0000313" key="5">
    <source>
        <dbReference type="Proteomes" id="UP001500466"/>
    </source>
</evidence>
<dbReference type="InterPro" id="IPR025194">
    <property type="entry name" value="RodZ-like_C"/>
</dbReference>
<evidence type="ECO:0000256" key="1">
    <source>
        <dbReference type="SAM" id="MobiDB-lite"/>
    </source>
</evidence>
<dbReference type="PANTHER" id="PTHR34475:SF1">
    <property type="entry name" value="CYTOSKELETON PROTEIN RODZ"/>
    <property type="match status" value="1"/>
</dbReference>